<protein>
    <recommendedName>
        <fullName evidence="3">DUF1877 domain-containing protein</fullName>
    </recommendedName>
</protein>
<gene>
    <name evidence="1" type="ordered locus">Snas_0918</name>
</gene>
<reference evidence="1 2" key="1">
    <citation type="journal article" date="2009" name="Stand. Genomic Sci.">
        <title>Complete genome sequence of Stackebrandtia nassauensis type strain (LLR-40K-21).</title>
        <authorList>
            <person name="Munk C."/>
            <person name="Lapidus A."/>
            <person name="Copeland A."/>
            <person name="Jando M."/>
            <person name="Mayilraj S."/>
            <person name="Glavina Del Rio T."/>
            <person name="Nolan M."/>
            <person name="Chen F."/>
            <person name="Lucas S."/>
            <person name="Tice H."/>
            <person name="Cheng J.F."/>
            <person name="Han C."/>
            <person name="Detter J.C."/>
            <person name="Bruce D."/>
            <person name="Goodwin L."/>
            <person name="Chain P."/>
            <person name="Pitluck S."/>
            <person name="Goker M."/>
            <person name="Ovchinikova G."/>
            <person name="Pati A."/>
            <person name="Ivanova N."/>
            <person name="Mavromatis K."/>
            <person name="Chen A."/>
            <person name="Palaniappan K."/>
            <person name="Land M."/>
            <person name="Hauser L."/>
            <person name="Chang Y.J."/>
            <person name="Jeffries C.D."/>
            <person name="Bristow J."/>
            <person name="Eisen J.A."/>
            <person name="Markowitz V."/>
            <person name="Hugenholtz P."/>
            <person name="Kyrpides N.C."/>
            <person name="Klenk H.P."/>
        </authorList>
    </citation>
    <scope>NUCLEOTIDE SEQUENCE [LARGE SCALE GENOMIC DNA]</scope>
    <source>
        <strain evidence="2">DSM 44728 / CIP 108903 / NRRL B-16338 / NBRC 102104 / LLR-40K-21</strain>
    </source>
</reference>
<dbReference type="RefSeq" id="WP_013016200.1">
    <property type="nucleotide sequence ID" value="NC_013947.1"/>
</dbReference>
<organism evidence="1 2">
    <name type="scientific">Stackebrandtia nassauensis (strain DSM 44728 / CIP 108903 / NRRL B-16338 / NBRC 102104 / LLR-40K-21)</name>
    <dbReference type="NCBI Taxonomy" id="446470"/>
    <lineage>
        <taxon>Bacteria</taxon>
        <taxon>Bacillati</taxon>
        <taxon>Actinomycetota</taxon>
        <taxon>Actinomycetes</taxon>
        <taxon>Glycomycetales</taxon>
        <taxon>Glycomycetaceae</taxon>
        <taxon>Stackebrandtia</taxon>
    </lineage>
</organism>
<dbReference type="OrthoDB" id="5354816at2"/>
<evidence type="ECO:0000313" key="1">
    <source>
        <dbReference type="EMBL" id="ADD40629.1"/>
    </source>
</evidence>
<proteinExistence type="predicted"/>
<dbReference type="AlphaFoldDB" id="D3Q920"/>
<dbReference type="eggNOG" id="ENOG50336J5">
    <property type="taxonomic scope" value="Bacteria"/>
</dbReference>
<sequence>MGLVMSFTRVTPEELERAVADPVWAGKLMDFLGALDSPDQPDGYLDKSWDGLQYLLDKAGVSVGLQEDGIPINEDNTFAGWRADAVKRASELLKATPFEDLAGYFDPTEMTEREVYPSFWDADDLEYLRGSYETLVEFFKVTAASKSGAIRSFG</sequence>
<evidence type="ECO:0000313" key="2">
    <source>
        <dbReference type="Proteomes" id="UP000000844"/>
    </source>
</evidence>
<dbReference type="Proteomes" id="UP000000844">
    <property type="component" value="Chromosome"/>
</dbReference>
<dbReference type="SUPFAM" id="SSF111069">
    <property type="entry name" value="Hypothetical protein yfbM"/>
    <property type="match status" value="1"/>
</dbReference>
<accession>D3Q920</accession>
<dbReference type="Pfam" id="PF08974">
    <property type="entry name" value="DUF1877"/>
    <property type="match status" value="1"/>
</dbReference>
<dbReference type="Gene3D" id="3.40.1760.10">
    <property type="entry name" value="YfbM-like super family"/>
    <property type="match status" value="1"/>
</dbReference>
<dbReference type="HOGENOM" id="CLU_110577_0_0_11"/>
<name>D3Q920_STANL</name>
<dbReference type="STRING" id="446470.Snas_0918"/>
<evidence type="ECO:0008006" key="3">
    <source>
        <dbReference type="Google" id="ProtNLM"/>
    </source>
</evidence>
<dbReference type="InterPro" id="IPR035944">
    <property type="entry name" value="YfbM-like_sf"/>
</dbReference>
<dbReference type="InterPro" id="IPR015068">
    <property type="entry name" value="DUF1877"/>
</dbReference>
<dbReference type="EMBL" id="CP001778">
    <property type="protein sequence ID" value="ADD40629.1"/>
    <property type="molecule type" value="Genomic_DNA"/>
</dbReference>
<dbReference type="KEGG" id="sna:Snas_0918"/>
<keyword evidence="2" id="KW-1185">Reference proteome</keyword>